<organism evidence="1 2">
    <name type="scientific">Paenibacillus mesotrionivorans</name>
    <dbReference type="NCBI Taxonomy" id="3160968"/>
    <lineage>
        <taxon>Bacteria</taxon>
        <taxon>Bacillati</taxon>
        <taxon>Bacillota</taxon>
        <taxon>Bacilli</taxon>
        <taxon>Bacillales</taxon>
        <taxon>Paenibacillaceae</taxon>
        <taxon>Paenibacillus</taxon>
    </lineage>
</organism>
<evidence type="ECO:0000313" key="1">
    <source>
        <dbReference type="EMBL" id="MFM9331774.1"/>
    </source>
</evidence>
<comment type="caution">
    <text evidence="1">The sequence shown here is derived from an EMBL/GenBank/DDBJ whole genome shotgun (WGS) entry which is preliminary data.</text>
</comment>
<reference evidence="1" key="1">
    <citation type="submission" date="2024-12" db="EMBL/GenBank/DDBJ databases">
        <authorList>
            <person name="Wu N."/>
        </authorList>
    </citation>
    <scope>NUCLEOTIDE SEQUENCE</scope>
    <source>
        <strain evidence="1">P15</strain>
    </source>
</reference>
<name>A0ACC7P3Y5_9BACL</name>
<proteinExistence type="predicted"/>
<evidence type="ECO:0000313" key="2">
    <source>
        <dbReference type="Proteomes" id="UP001631969"/>
    </source>
</evidence>
<keyword evidence="2" id="KW-1185">Reference proteome</keyword>
<accession>A0ACC7P3Y5</accession>
<dbReference type="EMBL" id="JBJURJ010000022">
    <property type="protein sequence ID" value="MFM9331774.1"/>
    <property type="molecule type" value="Genomic_DNA"/>
</dbReference>
<dbReference type="Proteomes" id="UP001631969">
    <property type="component" value="Unassembled WGS sequence"/>
</dbReference>
<protein>
    <submittedName>
        <fullName evidence="1">Helix-turn-helix domain-containing protein</fullName>
    </submittedName>
</protein>
<sequence>MESIRENIQYQHPFLAVKIFDAVRSCQPYQKVTRWHYHKEIELILMLQGRYGFYLNETPVVLQPGELILIGSNELHTDYPCDNGSYLVFQFDIQEHLENSGLPYYRYFADPSVPLSRLNYIFQENHEVRQTVARCIQSINEEFLAKQDGYEIAISIQIKQIILSLLRADSRKVIPSRENSDIIRLRPVLDYIDIHLSDKLQVEEACKLANMSYHYFVKYFKKTMGISFVDYITLKKIRRAERLLLTKDLSISQIGEEVGMSNMAHFYKMFRKFKACSPNEFRKKMLFDTAGRQEELNPPEAKAPQSFQNFSVCQ</sequence>
<gene>
    <name evidence="1" type="ORF">ACI1P1_26090</name>
</gene>